<reference evidence="1" key="1">
    <citation type="submission" date="2023-08" db="EMBL/GenBank/DDBJ databases">
        <title>Methanolobus mangrovi sp. nov. and Methanolobus sediminis sp. nov, two novel methylotrophic methanogens isolated from mangrove sediments in China.</title>
        <authorList>
            <person name="Zhou J."/>
        </authorList>
    </citation>
    <scope>NUCLEOTIDE SEQUENCE</scope>
    <source>
        <strain evidence="1">FTZ2</strain>
    </source>
</reference>
<dbReference type="AlphaFoldDB" id="A0AA51UHE6"/>
<evidence type="ECO:0000313" key="2">
    <source>
        <dbReference type="Proteomes" id="UP001183006"/>
    </source>
</evidence>
<organism evidence="1 2">
    <name type="scientific">Methanolobus mangrovi</name>
    <dbReference type="NCBI Taxonomy" id="3072977"/>
    <lineage>
        <taxon>Archaea</taxon>
        <taxon>Methanobacteriati</taxon>
        <taxon>Methanobacteriota</taxon>
        <taxon>Stenosarchaea group</taxon>
        <taxon>Methanomicrobia</taxon>
        <taxon>Methanosarcinales</taxon>
        <taxon>Methanosarcinaceae</taxon>
        <taxon>Methanolobus</taxon>
    </lineage>
</organism>
<sequence>MSIQTIGGDNDNEHFYQIRRRKGLQNCRIPDYYHRFGFVSAKEYNIRTSWGDDLDAFMALEL</sequence>
<protein>
    <submittedName>
        <fullName evidence="1">Uncharacterized protein</fullName>
    </submittedName>
</protein>
<dbReference type="Proteomes" id="UP001183006">
    <property type="component" value="Chromosome"/>
</dbReference>
<dbReference type="KEGG" id="mmav:RE476_03645"/>
<evidence type="ECO:0000313" key="1">
    <source>
        <dbReference type="EMBL" id="WMW22929.1"/>
    </source>
</evidence>
<accession>A0AA51UHE6</accession>
<dbReference type="EMBL" id="CP133594">
    <property type="protein sequence ID" value="WMW22929.1"/>
    <property type="molecule type" value="Genomic_DNA"/>
</dbReference>
<proteinExistence type="predicted"/>
<dbReference type="RefSeq" id="WP_309309044.1">
    <property type="nucleotide sequence ID" value="NZ_CP133594.1"/>
</dbReference>
<name>A0AA51UHE6_9EURY</name>
<dbReference type="GeneID" id="84229204"/>
<gene>
    <name evidence="1" type="ORF">RE476_03645</name>
</gene>
<keyword evidence="2" id="KW-1185">Reference proteome</keyword>
<dbReference type="Gene3D" id="3.40.630.30">
    <property type="match status" value="1"/>
</dbReference>